<evidence type="ECO:0000313" key="3">
    <source>
        <dbReference type="EMBL" id="CAE0572077.1"/>
    </source>
</evidence>
<name>A0A6V2TSG6_EMIHU</name>
<organism evidence="3">
    <name type="scientific">Emiliania huxleyi</name>
    <name type="common">Coccolithophore</name>
    <name type="synonym">Pontosphaera huxleyi</name>
    <dbReference type="NCBI Taxonomy" id="2903"/>
    <lineage>
        <taxon>Eukaryota</taxon>
        <taxon>Haptista</taxon>
        <taxon>Haptophyta</taxon>
        <taxon>Prymnesiophyceae</taxon>
        <taxon>Isochrysidales</taxon>
        <taxon>Noelaerhabdaceae</taxon>
        <taxon>Emiliania</taxon>
    </lineage>
</organism>
<dbReference type="EMBL" id="HBIR01039970">
    <property type="protein sequence ID" value="CAE0572077.1"/>
    <property type="molecule type" value="Transcribed_RNA"/>
</dbReference>
<dbReference type="EMBL" id="HBIR01039966">
    <property type="protein sequence ID" value="CAE0572071.1"/>
    <property type="molecule type" value="Transcribed_RNA"/>
</dbReference>
<proteinExistence type="predicted"/>
<protein>
    <submittedName>
        <fullName evidence="3">Uncharacterized protein</fullName>
    </submittedName>
</protein>
<reference evidence="3" key="1">
    <citation type="submission" date="2021-01" db="EMBL/GenBank/DDBJ databases">
        <authorList>
            <person name="Corre E."/>
            <person name="Pelletier E."/>
            <person name="Niang G."/>
            <person name="Scheremetjew M."/>
            <person name="Finn R."/>
            <person name="Kale V."/>
            <person name="Holt S."/>
            <person name="Cochrane G."/>
            <person name="Meng A."/>
            <person name="Brown T."/>
            <person name="Cohen L."/>
        </authorList>
    </citation>
    <scope>NUCLEOTIDE SEQUENCE</scope>
    <source>
        <strain evidence="3">379</strain>
    </source>
</reference>
<accession>A0A6V2TSG6</accession>
<dbReference type="AlphaFoldDB" id="A0A6V2TSG6"/>
<gene>
    <name evidence="1" type="ORF">EHUX00137_LOCUS31149</name>
    <name evidence="2" type="ORF">EHUX00137_LOCUS31156</name>
    <name evidence="3" type="ORF">EHUX00137_LOCUS31160</name>
</gene>
<sequence>MGGIQATSDVLVIGDESLPHAWESFRVAEKYTMVINAITRFIDVVTTGHEQVGKVQAYAQDASFASFSWAASLRPRWAGGTGEGVLAAPKEVATGQALIMALTSTPMPDLVAAAGGEQDWSKIFWAADGEQRAQLDEVYVQFQDRLRAFSAKCQEVNEDALAAFESGQQNVAGKPLVNFGLWSHDPQYLETSVSI</sequence>
<evidence type="ECO:0000313" key="2">
    <source>
        <dbReference type="EMBL" id="CAE0572071.1"/>
    </source>
</evidence>
<evidence type="ECO:0000313" key="1">
    <source>
        <dbReference type="EMBL" id="CAE0572062.1"/>
    </source>
</evidence>
<dbReference type="EMBL" id="HBIR01039958">
    <property type="protein sequence ID" value="CAE0572062.1"/>
    <property type="molecule type" value="Transcribed_RNA"/>
</dbReference>